<evidence type="ECO:0000313" key="8">
    <source>
        <dbReference type="Proteomes" id="UP000184263"/>
    </source>
</evidence>
<dbReference type="GO" id="GO:0008408">
    <property type="term" value="F:3'-5' exonuclease activity"/>
    <property type="evidence" value="ECO:0007669"/>
    <property type="project" value="InterPro"/>
</dbReference>
<evidence type="ECO:0000259" key="6">
    <source>
        <dbReference type="Pfam" id="PF17657"/>
    </source>
</evidence>
<evidence type="ECO:0000256" key="4">
    <source>
        <dbReference type="ARBA" id="ARBA00022932"/>
    </source>
</evidence>
<keyword evidence="1" id="KW-0808">Transferase</keyword>
<reference evidence="7 8" key="1">
    <citation type="submission" date="2016-11" db="EMBL/GenBank/DDBJ databases">
        <authorList>
            <person name="Jaros S."/>
            <person name="Januszkiewicz K."/>
            <person name="Wedrychowicz H."/>
        </authorList>
    </citation>
    <scope>NUCLEOTIDE SEQUENCE [LARGE SCALE GENOMIC DNA]</scope>
    <source>
        <strain evidence="7 8">HD4</strain>
    </source>
</reference>
<dbReference type="InterPro" id="IPR041931">
    <property type="entry name" value="DNA_pol3_alpha_thumb_dom"/>
</dbReference>
<dbReference type="Gene3D" id="1.10.10.1600">
    <property type="entry name" value="Bacterial DNA polymerase III alpha subunit, thumb domain"/>
    <property type="match status" value="1"/>
</dbReference>
<keyword evidence="4" id="KW-0239">DNA-directed DNA polymerase</keyword>
<dbReference type="Proteomes" id="UP000184263">
    <property type="component" value="Unassembled WGS sequence"/>
</dbReference>
<protein>
    <submittedName>
        <fullName evidence="7">DNA polymerase-3 subunit alpha</fullName>
    </submittedName>
</protein>
<evidence type="ECO:0000313" key="7">
    <source>
        <dbReference type="EMBL" id="SHL00348.1"/>
    </source>
</evidence>
<dbReference type="Gene3D" id="3.20.20.140">
    <property type="entry name" value="Metal-dependent hydrolases"/>
    <property type="match status" value="1"/>
</dbReference>
<gene>
    <name evidence="7" type="ORF">SAMN05216582_1315</name>
</gene>
<dbReference type="EMBL" id="FRBC01000031">
    <property type="protein sequence ID" value="SHL00348.1"/>
    <property type="molecule type" value="Genomic_DNA"/>
</dbReference>
<dbReference type="PANTHER" id="PTHR32294:SF0">
    <property type="entry name" value="DNA POLYMERASE III SUBUNIT ALPHA"/>
    <property type="match status" value="1"/>
</dbReference>
<keyword evidence="3" id="KW-0235">DNA replication</keyword>
<evidence type="ECO:0000259" key="5">
    <source>
        <dbReference type="Pfam" id="PF07733"/>
    </source>
</evidence>
<dbReference type="PANTHER" id="PTHR32294">
    <property type="entry name" value="DNA POLYMERASE III SUBUNIT ALPHA"/>
    <property type="match status" value="1"/>
</dbReference>
<sequence length="560" mass="63257">MEVQVIATNDVHYTLKEDWDDHDTLLCIGTGKKKADTDRMRYSNDFWIKSEEEMYESFAEQMQKTDFDADDADEYTKFYKVAIENTQLIADKVDGNIKLGSDKPLFSNVQVPKGFTPETWLTQKAFMGMYKYLAKHPEYDVKEYEARLASELDIINSKGFAPYMLAVEEYVTWANENNCPTGPGRGSAAGSLALFSIGVTKNIDPIQNQLLFSRFLTADRKDPPDIDTDFEYEHRDDVIEHLKDYYGEECVAHIGTYSAMGVKSGLKDVARVLDIDFKTINDITKAIDGINDSPGLKFKDLDAMKDGDENEKKPWQDFDRIESNNKELFRLARAFEGTPRNQGVHASGVLVTPMPVTDLFPVRYKDGVAIALYTGPQLEHYGAIKYDVLGLKTLDIIQKTIDAVDAIEDFNDLYDKADIEDAKVWKYIANKNTEAVFQIESDMMKGIVDRIQPNCFGDLGAICAIGRPGPISIGLDKKYADVKNGKAVIEYPIRGCEDILDETFGNPVYQEQLMAISKKIANFNDMQADSITRKILGKKSGVIPYDEAVSRIRQEELRRS</sequence>
<proteinExistence type="predicted"/>
<evidence type="ECO:0000256" key="3">
    <source>
        <dbReference type="ARBA" id="ARBA00022705"/>
    </source>
</evidence>
<dbReference type="Pfam" id="PF17657">
    <property type="entry name" value="DNA_pol3_finger"/>
    <property type="match status" value="1"/>
</dbReference>
<feature type="domain" description="Bacterial DNA polymerase III alpha subunit NTPase" evidence="5">
    <location>
        <begin position="122"/>
        <end position="390"/>
    </location>
</feature>
<dbReference type="AlphaFoldDB" id="A0A1M6X331"/>
<dbReference type="InterPro" id="IPR040982">
    <property type="entry name" value="DNA_pol3_finger"/>
</dbReference>
<name>A0A1M6X331_SELRU</name>
<dbReference type="InterPro" id="IPR011708">
    <property type="entry name" value="DNA_pol3_alpha_NTPase_dom"/>
</dbReference>
<dbReference type="OrthoDB" id="9803237at2"/>
<dbReference type="NCBIfam" id="TIGR00594">
    <property type="entry name" value="polc"/>
    <property type="match status" value="1"/>
</dbReference>
<dbReference type="RefSeq" id="WP_073092171.1">
    <property type="nucleotide sequence ID" value="NZ_FRBC01000031.1"/>
</dbReference>
<dbReference type="Pfam" id="PF07733">
    <property type="entry name" value="DNA_pol3_alpha"/>
    <property type="match status" value="1"/>
</dbReference>
<organism evidence="7 8">
    <name type="scientific">Selenomonas ruminantium</name>
    <dbReference type="NCBI Taxonomy" id="971"/>
    <lineage>
        <taxon>Bacteria</taxon>
        <taxon>Bacillati</taxon>
        <taxon>Bacillota</taxon>
        <taxon>Negativicutes</taxon>
        <taxon>Selenomonadales</taxon>
        <taxon>Selenomonadaceae</taxon>
        <taxon>Selenomonas</taxon>
    </lineage>
</organism>
<keyword evidence="2" id="KW-0548">Nucleotidyltransferase</keyword>
<evidence type="ECO:0000256" key="1">
    <source>
        <dbReference type="ARBA" id="ARBA00022679"/>
    </source>
</evidence>
<dbReference type="InterPro" id="IPR004805">
    <property type="entry name" value="DnaE2/DnaE/PolC"/>
</dbReference>
<dbReference type="GO" id="GO:0003887">
    <property type="term" value="F:DNA-directed DNA polymerase activity"/>
    <property type="evidence" value="ECO:0007669"/>
    <property type="project" value="UniProtKB-KW"/>
</dbReference>
<accession>A0A1M6X331</accession>
<feature type="domain" description="DNA polymerase III alpha subunit finger" evidence="6">
    <location>
        <begin position="393"/>
        <end position="542"/>
    </location>
</feature>
<dbReference type="GO" id="GO:0006260">
    <property type="term" value="P:DNA replication"/>
    <property type="evidence" value="ECO:0007669"/>
    <property type="project" value="UniProtKB-KW"/>
</dbReference>
<evidence type="ECO:0000256" key="2">
    <source>
        <dbReference type="ARBA" id="ARBA00022695"/>
    </source>
</evidence>